<dbReference type="InterPro" id="IPR036910">
    <property type="entry name" value="HMG_box_dom_sf"/>
</dbReference>
<dbReference type="GO" id="GO:0003677">
    <property type="term" value="F:DNA binding"/>
    <property type="evidence" value="ECO:0007669"/>
    <property type="project" value="UniProtKB-UniRule"/>
</dbReference>
<accession>A0A6J1SNL0</accession>
<feature type="DNA-binding region" description="HMG box" evidence="2">
    <location>
        <begin position="38"/>
        <end position="106"/>
    </location>
</feature>
<dbReference type="InterPro" id="IPR009071">
    <property type="entry name" value="HMG_box_dom"/>
</dbReference>
<keyword evidence="1 2" id="KW-0238">DNA-binding</keyword>
<dbReference type="SUPFAM" id="SSF47095">
    <property type="entry name" value="HMG-box"/>
    <property type="match status" value="2"/>
</dbReference>
<evidence type="ECO:0000256" key="2">
    <source>
        <dbReference type="PROSITE-ProRule" id="PRU00267"/>
    </source>
</evidence>
<feature type="DNA-binding region" description="HMG box" evidence="2">
    <location>
        <begin position="146"/>
        <end position="212"/>
    </location>
</feature>
<dbReference type="AlphaFoldDB" id="A0A6J1SNL0"/>
<gene>
    <name evidence="6" type="primary">LOC113208216</name>
</gene>
<protein>
    <submittedName>
        <fullName evidence="6">Upstream-binding factor 1-like protein 1</fullName>
    </submittedName>
</protein>
<dbReference type="GeneID" id="113208216"/>
<evidence type="ECO:0000256" key="3">
    <source>
        <dbReference type="SAM" id="Coils"/>
    </source>
</evidence>
<dbReference type="RefSeq" id="XP_026280910.1">
    <property type="nucleotide sequence ID" value="XM_026425125.2"/>
</dbReference>
<evidence type="ECO:0000313" key="5">
    <source>
        <dbReference type="Proteomes" id="UP000504606"/>
    </source>
</evidence>
<dbReference type="SMART" id="SM00398">
    <property type="entry name" value="HMG"/>
    <property type="match status" value="2"/>
</dbReference>
<organism evidence="5 6">
    <name type="scientific">Frankliniella occidentalis</name>
    <name type="common">Western flower thrips</name>
    <name type="synonym">Euthrips occidentalis</name>
    <dbReference type="NCBI Taxonomy" id="133901"/>
    <lineage>
        <taxon>Eukaryota</taxon>
        <taxon>Metazoa</taxon>
        <taxon>Ecdysozoa</taxon>
        <taxon>Arthropoda</taxon>
        <taxon>Hexapoda</taxon>
        <taxon>Insecta</taxon>
        <taxon>Pterygota</taxon>
        <taxon>Neoptera</taxon>
        <taxon>Paraneoptera</taxon>
        <taxon>Thysanoptera</taxon>
        <taxon>Terebrantia</taxon>
        <taxon>Thripoidea</taxon>
        <taxon>Thripidae</taxon>
        <taxon>Frankliniella</taxon>
    </lineage>
</organism>
<feature type="domain" description="HMG box" evidence="4">
    <location>
        <begin position="38"/>
        <end position="106"/>
    </location>
</feature>
<dbReference type="Proteomes" id="UP000504606">
    <property type="component" value="Unplaced"/>
</dbReference>
<dbReference type="OrthoDB" id="5550281at2759"/>
<feature type="domain" description="HMG box" evidence="4">
    <location>
        <begin position="146"/>
        <end position="212"/>
    </location>
</feature>
<proteinExistence type="predicted"/>
<dbReference type="InterPro" id="IPR050342">
    <property type="entry name" value="HMGB"/>
</dbReference>
<keyword evidence="5" id="KW-1185">Reference proteome</keyword>
<evidence type="ECO:0000313" key="6">
    <source>
        <dbReference type="RefSeq" id="XP_026280910.1"/>
    </source>
</evidence>
<evidence type="ECO:0000259" key="4">
    <source>
        <dbReference type="PROSITE" id="PS50118"/>
    </source>
</evidence>
<dbReference type="PANTHER" id="PTHR48112">
    <property type="entry name" value="HIGH MOBILITY GROUP PROTEIN DSP1"/>
    <property type="match status" value="1"/>
</dbReference>
<dbReference type="Pfam" id="PF00505">
    <property type="entry name" value="HMG_box"/>
    <property type="match status" value="1"/>
</dbReference>
<dbReference type="Gene3D" id="1.10.30.10">
    <property type="entry name" value="High mobility group box domain"/>
    <property type="match status" value="2"/>
</dbReference>
<dbReference type="PANTHER" id="PTHR48112:SF22">
    <property type="entry name" value="MITOCHONDRIAL TRANSCRIPTION FACTOR A, ISOFORM B"/>
    <property type="match status" value="1"/>
</dbReference>
<keyword evidence="2" id="KW-0539">Nucleus</keyword>
<dbReference type="KEGG" id="foc:113208216"/>
<name>A0A6J1SNL0_FRAOC</name>
<dbReference type="GO" id="GO:0005634">
    <property type="term" value="C:nucleus"/>
    <property type="evidence" value="ECO:0007669"/>
    <property type="project" value="UniProtKB-UniRule"/>
</dbReference>
<evidence type="ECO:0000256" key="1">
    <source>
        <dbReference type="ARBA" id="ARBA00023125"/>
    </source>
</evidence>
<sequence>MFMRSCLDLISKQVFLPRPLTVATSAWYSTSPSIPTPPKRGKTAWVLYFSEHWPLLVKENPGISKSDIFKKLSDNWHKLDKSVLEKYQQISEESKKKYQEEIEVYKANLSSDDKLAIAKHKATLKKEKKDKTKINQKKHLKALGMPKRPRNAYIIFQMDYAKKNYESGYQAIKESAKIAAVWAQLPEKEKSKWLELAAEEEKEYKRHLQEWESRMIAEGNIEIIHTKSKSK</sequence>
<reference evidence="6" key="1">
    <citation type="submission" date="2025-08" db="UniProtKB">
        <authorList>
            <consortium name="RefSeq"/>
        </authorList>
    </citation>
    <scope>IDENTIFICATION</scope>
    <source>
        <tissue evidence="6">Whole organism</tissue>
    </source>
</reference>
<feature type="coiled-coil region" evidence="3">
    <location>
        <begin position="88"/>
        <end position="137"/>
    </location>
</feature>
<dbReference type="CDD" id="cd21994">
    <property type="entry name" value="HMG-box_SSRP1-like"/>
    <property type="match status" value="1"/>
</dbReference>
<keyword evidence="3" id="KW-0175">Coiled coil</keyword>
<dbReference type="GO" id="GO:0006357">
    <property type="term" value="P:regulation of transcription by RNA polymerase II"/>
    <property type="evidence" value="ECO:0007669"/>
    <property type="project" value="TreeGrafter"/>
</dbReference>
<dbReference type="PROSITE" id="PS50118">
    <property type="entry name" value="HMG_BOX_2"/>
    <property type="match status" value="2"/>
</dbReference>
<dbReference type="CTD" id="7019"/>